<evidence type="ECO:0000256" key="1">
    <source>
        <dbReference type="ARBA" id="ARBA00008748"/>
    </source>
</evidence>
<dbReference type="InterPro" id="IPR023865">
    <property type="entry name" value="Aliphatic_acid_kinase_CS"/>
</dbReference>
<dbReference type="GO" id="GO:0005829">
    <property type="term" value="C:cytosol"/>
    <property type="evidence" value="ECO:0007669"/>
    <property type="project" value="TreeGrafter"/>
</dbReference>
<dbReference type="PATRIC" id="fig|926566.3.peg.3692"/>
<dbReference type="SUPFAM" id="SSF53067">
    <property type="entry name" value="Actin-like ATPase domain"/>
    <property type="match status" value="2"/>
</dbReference>
<dbReference type="GO" id="GO:0008776">
    <property type="term" value="F:acetate kinase activity"/>
    <property type="evidence" value="ECO:0007669"/>
    <property type="project" value="UniProtKB-UniRule"/>
</dbReference>
<dbReference type="GO" id="GO:0005524">
    <property type="term" value="F:ATP binding"/>
    <property type="evidence" value="ECO:0007669"/>
    <property type="project" value="UniProtKB-KW"/>
</dbReference>
<dbReference type="PRINTS" id="PR00471">
    <property type="entry name" value="ACETATEKNASE"/>
</dbReference>
<proteinExistence type="inferred from homology"/>
<feature type="active site" description="Proton donor/acceptor" evidence="9">
    <location>
        <position position="144"/>
    </location>
</feature>
<feature type="binding site" evidence="9">
    <location>
        <position position="376"/>
    </location>
    <ligand>
        <name>Mg(2+)</name>
        <dbReference type="ChEBI" id="CHEBI:18420"/>
    </ligand>
</feature>
<dbReference type="InterPro" id="IPR043129">
    <property type="entry name" value="ATPase_NBD"/>
</dbReference>
<dbReference type="HAMAP" id="MF_00020">
    <property type="entry name" value="Acetate_kinase"/>
    <property type="match status" value="1"/>
</dbReference>
<keyword evidence="6 9" id="KW-0418">Kinase</keyword>
<reference evidence="11 12" key="1">
    <citation type="submission" date="2012-06" db="EMBL/GenBank/DDBJ databases">
        <title>Complete genome of Terriglobus roseus DSM 18391.</title>
        <authorList>
            <consortium name="US DOE Joint Genome Institute (JGI-PGF)"/>
            <person name="Lucas S."/>
            <person name="Copeland A."/>
            <person name="Lapidus A."/>
            <person name="Glavina del Rio T."/>
            <person name="Dalin E."/>
            <person name="Tice H."/>
            <person name="Bruce D."/>
            <person name="Goodwin L."/>
            <person name="Pitluck S."/>
            <person name="Peters L."/>
            <person name="Mikhailova N."/>
            <person name="Munk A.C.C."/>
            <person name="Kyrpides N."/>
            <person name="Mavromatis K."/>
            <person name="Ivanova N."/>
            <person name="Brettin T."/>
            <person name="Detter J.C."/>
            <person name="Han C."/>
            <person name="Larimer F."/>
            <person name="Land M."/>
            <person name="Hauser L."/>
            <person name="Markowitz V."/>
            <person name="Cheng J.-F."/>
            <person name="Hugenholtz P."/>
            <person name="Woyke T."/>
            <person name="Wu D."/>
            <person name="Brambilla E."/>
            <person name="Klenk H.-P."/>
            <person name="Eisen J.A."/>
        </authorList>
    </citation>
    <scope>NUCLEOTIDE SEQUENCE [LARGE SCALE GENOMIC DNA]</scope>
    <source>
        <strain evidence="12">DSM 18391 / NRRL B-41598 / KBS 63</strain>
    </source>
</reference>
<comment type="similarity">
    <text evidence="1 9 10">Belongs to the acetokinase family.</text>
</comment>
<dbReference type="OrthoDB" id="9802453at2"/>
<evidence type="ECO:0000256" key="5">
    <source>
        <dbReference type="ARBA" id="ARBA00022741"/>
    </source>
</evidence>
<evidence type="ECO:0000256" key="8">
    <source>
        <dbReference type="ARBA" id="ARBA00022842"/>
    </source>
</evidence>
<dbReference type="PROSITE" id="PS01076">
    <property type="entry name" value="ACETATE_KINASE_2"/>
    <property type="match status" value="1"/>
</dbReference>
<accession>I3ZL39</accession>
<dbReference type="KEGG" id="trs:Terro_3746"/>
<feature type="binding site" evidence="9">
    <location>
        <begin position="325"/>
        <end position="329"/>
    </location>
    <ligand>
        <name>ATP</name>
        <dbReference type="ChEBI" id="CHEBI:30616"/>
    </ligand>
</feature>
<dbReference type="PIRSF" id="PIRSF000722">
    <property type="entry name" value="Acetate_prop_kin"/>
    <property type="match status" value="1"/>
</dbReference>
<gene>
    <name evidence="9" type="primary">ackA</name>
    <name evidence="11" type="ordered locus">Terro_3746</name>
</gene>
<dbReference type="RefSeq" id="WP_014787217.1">
    <property type="nucleotide sequence ID" value="NC_018014.1"/>
</dbReference>
<evidence type="ECO:0000256" key="6">
    <source>
        <dbReference type="ARBA" id="ARBA00022777"/>
    </source>
</evidence>
<dbReference type="eggNOG" id="COG0282">
    <property type="taxonomic scope" value="Bacteria"/>
</dbReference>
<comment type="function">
    <text evidence="9">Catalyzes the formation of acetyl phosphate from acetate and ATP. Can also catalyze the reverse reaction.</text>
</comment>
<evidence type="ECO:0000256" key="4">
    <source>
        <dbReference type="ARBA" id="ARBA00022723"/>
    </source>
</evidence>
<sequence length="392" mass="41729">MNVLVLNGGSSSIKFSLFHVTDGQAEPKLLLDGELSNMAEPKAKLTLSHPKQEHSVPGAGTHAETIAIVLDAVEKAAAGTIEAVGYRVVHPGPHLHDHALITDALLKELEAAADFAPLHDPEAIAIIRETMQRLPAVPHVACFDTVFHQTMPPEASTYPIPKDLRDRGIKRYGFHGLSCESVVRQLQQTGQLPHRIVIAHLGSGCSVTAVLDGQSIDTTMGFTPTGGIVMGTRPGDLDPGLMLYLLRQETATDAASKVEQMLNHRAGMVALTGLANDMKAVREAATNGDEASLLAIKVFTRSIRKAIGGFAWLMGGLDAIVFTGGIGEHDAATRSEVMQDTEVSLDSSHNATQGTGIRRINAPHSRTAVYAVTAQEDLVIALHVKRIVSANA</sequence>
<keyword evidence="8 9" id="KW-0460">Magnesium</keyword>
<evidence type="ECO:0000313" key="12">
    <source>
        <dbReference type="Proteomes" id="UP000006056"/>
    </source>
</evidence>
<comment type="cofactor">
    <cofactor evidence="9">
        <name>Mg(2+)</name>
        <dbReference type="ChEBI" id="CHEBI:18420"/>
    </cofactor>
    <cofactor evidence="9">
        <name>Mn(2+)</name>
        <dbReference type="ChEBI" id="CHEBI:29035"/>
    </cofactor>
    <text evidence="9">Mg(2+). Can also accept Mn(2+).</text>
</comment>
<dbReference type="InterPro" id="IPR004372">
    <property type="entry name" value="Ac/propionate_kinase"/>
</dbReference>
<dbReference type="GO" id="GO:0006083">
    <property type="term" value="P:acetate metabolic process"/>
    <property type="evidence" value="ECO:0007669"/>
    <property type="project" value="TreeGrafter"/>
</dbReference>
<dbReference type="Pfam" id="PF00871">
    <property type="entry name" value="Acetate_kinase"/>
    <property type="match status" value="1"/>
</dbReference>
<dbReference type="PANTHER" id="PTHR21060">
    <property type="entry name" value="ACETATE KINASE"/>
    <property type="match status" value="1"/>
</dbReference>
<keyword evidence="3 9" id="KW-0808">Transferase</keyword>
<dbReference type="EMBL" id="CP003379">
    <property type="protein sequence ID" value="AFL89957.1"/>
    <property type="molecule type" value="Genomic_DNA"/>
</dbReference>
<keyword evidence="2 9" id="KW-0963">Cytoplasm</keyword>
<dbReference type="Gene3D" id="3.30.420.40">
    <property type="match status" value="2"/>
</dbReference>
<protein>
    <recommendedName>
        <fullName evidence="9">Acetate kinase</fullName>
        <ecNumber evidence="9">2.7.2.1</ecNumber>
    </recommendedName>
    <alternativeName>
        <fullName evidence="9">Acetokinase</fullName>
    </alternativeName>
</protein>
<dbReference type="PANTHER" id="PTHR21060:SF21">
    <property type="entry name" value="ACETATE KINASE"/>
    <property type="match status" value="1"/>
</dbReference>
<evidence type="ECO:0000256" key="10">
    <source>
        <dbReference type="RuleBase" id="RU003835"/>
    </source>
</evidence>
<feature type="binding site" evidence="9">
    <location>
        <position position="7"/>
    </location>
    <ligand>
        <name>Mg(2+)</name>
        <dbReference type="ChEBI" id="CHEBI:18420"/>
    </ligand>
</feature>
<evidence type="ECO:0000313" key="11">
    <source>
        <dbReference type="EMBL" id="AFL89957.1"/>
    </source>
</evidence>
<keyword evidence="12" id="KW-1185">Reference proteome</keyword>
<dbReference type="GO" id="GO:0000287">
    <property type="term" value="F:magnesium ion binding"/>
    <property type="evidence" value="ECO:0007669"/>
    <property type="project" value="UniProtKB-UniRule"/>
</dbReference>
<feature type="site" description="Transition state stabilizer" evidence="9">
    <location>
        <position position="233"/>
    </location>
</feature>
<feature type="site" description="Transition state stabilizer" evidence="9">
    <location>
        <position position="175"/>
    </location>
</feature>
<comment type="subunit">
    <text evidence="9">Homodimer.</text>
</comment>
<keyword evidence="5 9" id="KW-0547">Nucleotide-binding</keyword>
<dbReference type="EC" id="2.7.2.1" evidence="9"/>
<dbReference type="PROSITE" id="PS01075">
    <property type="entry name" value="ACETATE_KINASE_1"/>
    <property type="match status" value="1"/>
</dbReference>
<comment type="subcellular location">
    <subcellularLocation>
        <location evidence="9">Cytoplasm</location>
    </subcellularLocation>
</comment>
<feature type="binding site" evidence="9">
    <location>
        <position position="87"/>
    </location>
    <ligand>
        <name>substrate</name>
    </ligand>
</feature>
<evidence type="ECO:0000256" key="7">
    <source>
        <dbReference type="ARBA" id="ARBA00022840"/>
    </source>
</evidence>
<evidence type="ECO:0000256" key="9">
    <source>
        <dbReference type="HAMAP-Rule" id="MF_00020"/>
    </source>
</evidence>
<dbReference type="STRING" id="926566.Terro_3746"/>
<evidence type="ECO:0000256" key="2">
    <source>
        <dbReference type="ARBA" id="ARBA00022490"/>
    </source>
</evidence>
<feature type="binding site" evidence="9">
    <location>
        <position position="14"/>
    </location>
    <ligand>
        <name>ATP</name>
        <dbReference type="ChEBI" id="CHEBI:30616"/>
    </ligand>
</feature>
<name>I3ZL39_TERRK</name>
<dbReference type="UniPathway" id="UPA00340">
    <property type="reaction ID" value="UER00458"/>
</dbReference>
<keyword evidence="4 9" id="KW-0479">Metal-binding</keyword>
<dbReference type="GO" id="GO:0006085">
    <property type="term" value="P:acetyl-CoA biosynthetic process"/>
    <property type="evidence" value="ECO:0007669"/>
    <property type="project" value="UniProtKB-UniRule"/>
</dbReference>
<comment type="pathway">
    <text evidence="9">Metabolic intermediate biosynthesis; acetyl-CoA biosynthesis; acetyl-CoA from acetate: step 1/2.</text>
</comment>
<dbReference type="InterPro" id="IPR000890">
    <property type="entry name" value="Aliphatic_acid_kin_short-chain"/>
</dbReference>
<organism evidence="11 12">
    <name type="scientific">Terriglobus roseus (strain DSM 18391 / NRRL B-41598 / KBS 63)</name>
    <dbReference type="NCBI Taxonomy" id="926566"/>
    <lineage>
        <taxon>Bacteria</taxon>
        <taxon>Pseudomonadati</taxon>
        <taxon>Acidobacteriota</taxon>
        <taxon>Terriglobia</taxon>
        <taxon>Terriglobales</taxon>
        <taxon>Acidobacteriaceae</taxon>
        <taxon>Terriglobus</taxon>
    </lineage>
</organism>
<evidence type="ECO:0000256" key="3">
    <source>
        <dbReference type="ARBA" id="ARBA00022679"/>
    </source>
</evidence>
<comment type="caution">
    <text evidence="9">Lacks conserved residue(s) required for the propagation of feature annotation.</text>
</comment>
<dbReference type="Proteomes" id="UP000006056">
    <property type="component" value="Chromosome"/>
</dbReference>
<dbReference type="NCBIfam" id="TIGR00016">
    <property type="entry name" value="ackA"/>
    <property type="match status" value="1"/>
</dbReference>
<dbReference type="HOGENOM" id="CLU_020352_0_0_0"/>
<dbReference type="AlphaFoldDB" id="I3ZL39"/>
<feature type="binding site" evidence="9">
    <location>
        <begin position="200"/>
        <end position="204"/>
    </location>
    <ligand>
        <name>ATP</name>
        <dbReference type="ChEBI" id="CHEBI:30616"/>
    </ligand>
</feature>
<comment type="catalytic activity">
    <reaction evidence="9">
        <text>acetate + ATP = acetyl phosphate + ADP</text>
        <dbReference type="Rhea" id="RHEA:11352"/>
        <dbReference type="ChEBI" id="CHEBI:22191"/>
        <dbReference type="ChEBI" id="CHEBI:30089"/>
        <dbReference type="ChEBI" id="CHEBI:30616"/>
        <dbReference type="ChEBI" id="CHEBI:456216"/>
        <dbReference type="EC" id="2.7.2.1"/>
    </reaction>
</comment>
<keyword evidence="7 9" id="KW-0067">ATP-binding</keyword>